<name>A0A9N9D3S2_9GLOM</name>
<reference evidence="1" key="1">
    <citation type="submission" date="2021-06" db="EMBL/GenBank/DDBJ databases">
        <authorList>
            <person name="Kallberg Y."/>
            <person name="Tangrot J."/>
            <person name="Rosling A."/>
        </authorList>
    </citation>
    <scope>NUCLEOTIDE SEQUENCE</scope>
    <source>
        <strain evidence="1">AZ414A</strain>
    </source>
</reference>
<keyword evidence="2" id="KW-1185">Reference proteome</keyword>
<organism evidence="1 2">
    <name type="scientific">Diversispora eburnea</name>
    <dbReference type="NCBI Taxonomy" id="1213867"/>
    <lineage>
        <taxon>Eukaryota</taxon>
        <taxon>Fungi</taxon>
        <taxon>Fungi incertae sedis</taxon>
        <taxon>Mucoromycota</taxon>
        <taxon>Glomeromycotina</taxon>
        <taxon>Glomeromycetes</taxon>
        <taxon>Diversisporales</taxon>
        <taxon>Diversisporaceae</taxon>
        <taxon>Diversispora</taxon>
    </lineage>
</organism>
<evidence type="ECO:0000313" key="2">
    <source>
        <dbReference type="Proteomes" id="UP000789706"/>
    </source>
</evidence>
<feature type="non-terminal residue" evidence="1">
    <location>
        <position position="69"/>
    </location>
</feature>
<dbReference type="AlphaFoldDB" id="A0A9N9D3S2"/>
<gene>
    <name evidence="1" type="ORF">DEBURN_LOCUS10387</name>
</gene>
<dbReference type="OrthoDB" id="10253254at2759"/>
<proteinExistence type="predicted"/>
<comment type="caution">
    <text evidence="1">The sequence shown here is derived from an EMBL/GenBank/DDBJ whole genome shotgun (WGS) entry which is preliminary data.</text>
</comment>
<evidence type="ECO:0000313" key="1">
    <source>
        <dbReference type="EMBL" id="CAG8621431.1"/>
    </source>
</evidence>
<protein>
    <submittedName>
        <fullName evidence="1">1520_t:CDS:1</fullName>
    </submittedName>
</protein>
<dbReference type="EMBL" id="CAJVPK010002966">
    <property type="protein sequence ID" value="CAG8621431.1"/>
    <property type="molecule type" value="Genomic_DNA"/>
</dbReference>
<dbReference type="Proteomes" id="UP000789706">
    <property type="component" value="Unassembled WGS sequence"/>
</dbReference>
<sequence length="69" mass="8165">MNAARISRFGESYQKVKYGDPGRTIYVHPSSSLFRVNFSFMNWFSQIMEIQPEWLLEDALDDKKKMSKN</sequence>
<accession>A0A9N9D3S2</accession>